<dbReference type="Proteomes" id="UP000198287">
    <property type="component" value="Unassembled WGS sequence"/>
</dbReference>
<dbReference type="GO" id="GO:0003676">
    <property type="term" value="F:nucleic acid binding"/>
    <property type="evidence" value="ECO:0007669"/>
    <property type="project" value="InterPro"/>
</dbReference>
<evidence type="ECO:0000313" key="2">
    <source>
        <dbReference type="EMBL" id="OXA37986.1"/>
    </source>
</evidence>
<sequence length="725" mass="83007">MARGKELSVGEKGMVVRVLKYFKDQKKLFWKQPRTVAWNIVKKFRKRVADVLGISPATVTRCDAEEKSLGKSIPPRKKGNSGRRQIFVDSFTEGVIRRKILEGYTNKKFYTIRALHQILQEDPNFPRIKSYKTLHKIMTKQLKFKFVKFHSKPIPFERHDVQLARHSFLKNIREFRRQNYNSYRSGSPIPALQDVWKRMGLPSWNFAKGFGNPLCQLTKIQKRVLLVRIFYTDETWANESQSPSKGWHIPDYEVLGMSGNNATHVDQWLKGVGRRFADGLIGGVTGKPCCAGKRVIIVGIGSKSGFLASKFFGGKKDKKNQDYHTEMNAKHFVEWFGEVLKVMPPKSVVVIDQASYHKKITAETRNPTTAFRKQEIIDWLNSHNVDLPLGYSCFTQMTVPVLLGLARKNKVGPIYEIEKMAHESGKDIRVLWLPVAHCELNAIELIWSAVKREVAKKNKTFKADDVLKLCRQEIAAVTSDLWSGCCEHVQKLESILMEQENVADEFVSAHLASHRIVIPIDPDYESDEDEDNAQVDDVEPDDLDNIIQDCENSKSDYETDESDSVAGEADTDVDGNLEGDEKMEDEESVEADAETEDDESDDGNVRDLQCISTSDFHDFRLPRLPTSTTSDFHDIRLPRLPTSTTSDFHDFRLPRLPTSTTSDFHDFRLPRLPTSSQNRYFRLPAKIVTSDFQKSFFDVRKSEVTYIFTQNLTSDFEAKFDLQLP</sequence>
<organism evidence="2 3">
    <name type="scientific">Folsomia candida</name>
    <name type="common">Springtail</name>
    <dbReference type="NCBI Taxonomy" id="158441"/>
    <lineage>
        <taxon>Eukaryota</taxon>
        <taxon>Metazoa</taxon>
        <taxon>Ecdysozoa</taxon>
        <taxon>Arthropoda</taxon>
        <taxon>Hexapoda</taxon>
        <taxon>Collembola</taxon>
        <taxon>Entomobryomorpha</taxon>
        <taxon>Isotomoidea</taxon>
        <taxon>Isotomidae</taxon>
        <taxon>Proisotominae</taxon>
        <taxon>Folsomia</taxon>
    </lineage>
</organism>
<feature type="compositionally biased region" description="Acidic residues" evidence="1">
    <location>
        <begin position="522"/>
        <end position="544"/>
    </location>
</feature>
<dbReference type="InterPro" id="IPR036397">
    <property type="entry name" value="RNaseH_sf"/>
</dbReference>
<name>A0A226D120_FOLCA</name>
<proteinExistence type="predicted"/>
<evidence type="ECO:0000313" key="3">
    <source>
        <dbReference type="Proteomes" id="UP000198287"/>
    </source>
</evidence>
<dbReference type="EMBL" id="LNIX01000050">
    <property type="protein sequence ID" value="OXA37986.1"/>
    <property type="molecule type" value="Genomic_DNA"/>
</dbReference>
<comment type="caution">
    <text evidence="2">The sequence shown here is derived from an EMBL/GenBank/DDBJ whole genome shotgun (WGS) entry which is preliminary data.</text>
</comment>
<dbReference type="Gene3D" id="3.30.420.10">
    <property type="entry name" value="Ribonuclease H-like superfamily/Ribonuclease H"/>
    <property type="match status" value="1"/>
</dbReference>
<protein>
    <submittedName>
        <fullName evidence="2">Uncharacterized protein</fullName>
    </submittedName>
</protein>
<feature type="region of interest" description="Disordered" evidence="1">
    <location>
        <begin position="520"/>
        <end position="605"/>
    </location>
</feature>
<dbReference type="OrthoDB" id="2266637at2759"/>
<accession>A0A226D120</accession>
<keyword evidence="3" id="KW-1185">Reference proteome</keyword>
<feature type="compositionally biased region" description="Acidic residues" evidence="1">
    <location>
        <begin position="558"/>
        <end position="602"/>
    </location>
</feature>
<gene>
    <name evidence="2" type="ORF">Fcan01_27249</name>
</gene>
<dbReference type="PANTHER" id="PTHR33939">
    <property type="entry name" value="PROTEIN CBG22215"/>
    <property type="match status" value="1"/>
</dbReference>
<reference evidence="2 3" key="1">
    <citation type="submission" date="2015-12" db="EMBL/GenBank/DDBJ databases">
        <title>The genome of Folsomia candida.</title>
        <authorList>
            <person name="Faddeeva A."/>
            <person name="Derks M.F."/>
            <person name="Anvar Y."/>
            <person name="Smit S."/>
            <person name="Van Straalen N."/>
            <person name="Roelofs D."/>
        </authorList>
    </citation>
    <scope>NUCLEOTIDE SEQUENCE [LARGE SCALE GENOMIC DNA]</scope>
    <source>
        <strain evidence="2 3">VU population</strain>
        <tissue evidence="2">Whole body</tissue>
    </source>
</reference>
<dbReference type="PANTHER" id="PTHR33939:SF1">
    <property type="entry name" value="DUF4371 DOMAIN-CONTAINING PROTEIN"/>
    <property type="match status" value="1"/>
</dbReference>
<dbReference type="AlphaFoldDB" id="A0A226D120"/>
<evidence type="ECO:0000256" key="1">
    <source>
        <dbReference type="SAM" id="MobiDB-lite"/>
    </source>
</evidence>